<feature type="region of interest" description="Disordered" evidence="1">
    <location>
        <begin position="402"/>
        <end position="433"/>
    </location>
</feature>
<gene>
    <name evidence="2" type="ORF">BBD42_29545</name>
</gene>
<dbReference type="EMBL" id="CP016808">
    <property type="protein sequence ID" value="ANY70187.1"/>
    <property type="molecule type" value="Genomic_DNA"/>
</dbReference>
<sequence length="433" mass="48463">MKAKHITVQGCILFGLLISGCSNDSQIGTPTATEKPISTAQPAAAVTNSAAELGSLSFTTSRNADGSLSAALPASFGHYSMSSSPPVELQGSIYHMVNLYRGDDIVTNALLSHRSGQDEVKVEWSETITDSNNRWYNSFHPGKERQLLKLDEERLVFLEPEIIGDGGRYHLSALNAKSGEMARIREDFWPLGDDYDYIYQYQWNEEKQQLFMQSYLGNVWVFDLQGEDKQDRVPENKFRVIPHSTTGAPSLFVSPDFERFVHNDESGEVAFYTADGQPLKSVKLPEKRYVASELMKWNPAGTVAWMDTAPEQRHRITGIDIDYLKLAPQQIHFYDRDGLLIASLKASSGDHSAIEVVRWLDSNVALIKAFTYALKNTTNYDIEETDISYYSYDVIHEVKKPAEAAPAAPVKDSAAKEEPRISEDGRTLIYEQG</sequence>
<proteinExistence type="predicted"/>
<dbReference type="PROSITE" id="PS51257">
    <property type="entry name" value="PROKAR_LIPOPROTEIN"/>
    <property type="match status" value="1"/>
</dbReference>
<reference evidence="2" key="1">
    <citation type="submission" date="2016-08" db="EMBL/GenBank/DDBJ databases">
        <title>Complete Genome Seqeunce of Paenibacillus sp. BIHB 4019 from tea rhizoplane.</title>
        <authorList>
            <person name="Thakur R."/>
            <person name="Swarnkar M.K."/>
            <person name="Gulati A."/>
        </authorList>
    </citation>
    <scope>NUCLEOTIDE SEQUENCE [LARGE SCALE GENOMIC DNA]</scope>
    <source>
        <strain evidence="2">BIHB4019</strain>
    </source>
</reference>
<feature type="compositionally biased region" description="Basic and acidic residues" evidence="1">
    <location>
        <begin position="413"/>
        <end position="426"/>
    </location>
</feature>
<accession>A0A1B2DR57</accession>
<evidence type="ECO:0008006" key="3">
    <source>
        <dbReference type="Google" id="ProtNLM"/>
    </source>
</evidence>
<feature type="compositionally biased region" description="Low complexity" evidence="1">
    <location>
        <begin position="403"/>
        <end position="412"/>
    </location>
</feature>
<protein>
    <recommendedName>
        <fullName evidence="3">Lipoprotein</fullName>
    </recommendedName>
</protein>
<evidence type="ECO:0000256" key="1">
    <source>
        <dbReference type="SAM" id="MobiDB-lite"/>
    </source>
</evidence>
<dbReference type="RefSeq" id="WP_099521117.1">
    <property type="nucleotide sequence ID" value="NZ_CP016808.1"/>
</dbReference>
<organism evidence="2">
    <name type="scientific">Paenibacillus sp. BIHB 4019</name>
    <dbReference type="NCBI Taxonomy" id="1870819"/>
    <lineage>
        <taxon>Bacteria</taxon>
        <taxon>Bacillati</taxon>
        <taxon>Bacillota</taxon>
        <taxon>Bacilli</taxon>
        <taxon>Bacillales</taxon>
        <taxon>Paenibacillaceae</taxon>
        <taxon>Paenibacillus</taxon>
    </lineage>
</organism>
<dbReference type="AlphaFoldDB" id="A0A1B2DR57"/>
<name>A0A1B2DR57_9BACL</name>
<evidence type="ECO:0000313" key="2">
    <source>
        <dbReference type="EMBL" id="ANY70187.1"/>
    </source>
</evidence>
<dbReference type="SUPFAM" id="SSF82171">
    <property type="entry name" value="DPP6 N-terminal domain-like"/>
    <property type="match status" value="1"/>
</dbReference>